<dbReference type="EMBL" id="BAAAGS010000049">
    <property type="protein sequence ID" value="GAA0549896.1"/>
    <property type="molecule type" value="Genomic_DNA"/>
</dbReference>
<dbReference type="Proteomes" id="UP001500729">
    <property type="component" value="Unassembled WGS sequence"/>
</dbReference>
<evidence type="ECO:0000313" key="2">
    <source>
        <dbReference type="Proteomes" id="UP001500729"/>
    </source>
</evidence>
<protein>
    <recommendedName>
        <fullName evidence="3">Transposase</fullName>
    </recommendedName>
</protein>
<comment type="caution">
    <text evidence="1">The sequence shown here is derived from an EMBL/GenBank/DDBJ whole genome shotgun (WGS) entry which is preliminary data.</text>
</comment>
<proteinExistence type="predicted"/>
<accession>A0ABP3NNY8</accession>
<sequence>MLRGVVRHKCAAATIVGKFRFPDPVRTRVGVAGDRLLLAADPAQDVVVAHPMRALGAVPASHAHSLARVDQP</sequence>
<evidence type="ECO:0000313" key="1">
    <source>
        <dbReference type="EMBL" id="GAA0549896.1"/>
    </source>
</evidence>
<organism evidence="1 2">
    <name type="scientific">Saccharopolyspora erythraea</name>
    <name type="common">Streptomyces erythraeus</name>
    <dbReference type="NCBI Taxonomy" id="1836"/>
    <lineage>
        <taxon>Bacteria</taxon>
        <taxon>Bacillati</taxon>
        <taxon>Actinomycetota</taxon>
        <taxon>Actinomycetes</taxon>
        <taxon>Pseudonocardiales</taxon>
        <taxon>Pseudonocardiaceae</taxon>
        <taxon>Saccharopolyspora</taxon>
    </lineage>
</organism>
<dbReference type="RefSeq" id="WP_011873772.1">
    <property type="nucleotide sequence ID" value="NZ_BAAAGS010000049.1"/>
</dbReference>
<reference evidence="2" key="1">
    <citation type="journal article" date="2019" name="Int. J. Syst. Evol. Microbiol.">
        <title>The Global Catalogue of Microorganisms (GCM) 10K type strain sequencing project: providing services to taxonomists for standard genome sequencing and annotation.</title>
        <authorList>
            <consortium name="The Broad Institute Genomics Platform"/>
            <consortium name="The Broad Institute Genome Sequencing Center for Infectious Disease"/>
            <person name="Wu L."/>
            <person name="Ma J."/>
        </authorList>
    </citation>
    <scope>NUCLEOTIDE SEQUENCE [LARGE SCALE GENOMIC DNA]</scope>
    <source>
        <strain evidence="2">JCM 10303</strain>
    </source>
</reference>
<keyword evidence="2" id="KW-1185">Reference proteome</keyword>
<name>A0ABP3NNY8_SACER</name>
<evidence type="ECO:0008006" key="3">
    <source>
        <dbReference type="Google" id="ProtNLM"/>
    </source>
</evidence>
<gene>
    <name evidence="1" type="ORF">GCM10009533_55540</name>
</gene>